<evidence type="ECO:0008006" key="3">
    <source>
        <dbReference type="Google" id="ProtNLM"/>
    </source>
</evidence>
<comment type="caution">
    <text evidence="1">The sequence shown here is derived from an EMBL/GenBank/DDBJ whole genome shotgun (WGS) entry which is preliminary data.</text>
</comment>
<gene>
    <name evidence="1" type="ORF">IAI60_01970</name>
</gene>
<name>A0ABS3K7D8_9PROT</name>
<evidence type="ECO:0000313" key="2">
    <source>
        <dbReference type="Proteomes" id="UP001518990"/>
    </source>
</evidence>
<protein>
    <recommendedName>
        <fullName evidence="3">Large polyvalent protein associated domain-containing protein</fullName>
    </recommendedName>
</protein>
<evidence type="ECO:0000313" key="1">
    <source>
        <dbReference type="EMBL" id="MBO1073372.1"/>
    </source>
</evidence>
<proteinExistence type="predicted"/>
<reference evidence="1 2" key="1">
    <citation type="submission" date="2020-09" db="EMBL/GenBank/DDBJ databases">
        <title>Roseomonas.</title>
        <authorList>
            <person name="Zhu W."/>
        </authorList>
    </citation>
    <scope>NUCLEOTIDE SEQUENCE [LARGE SCALE GENOMIC DNA]</scope>
    <source>
        <strain evidence="1 2">1311</strain>
    </source>
</reference>
<organism evidence="1 2">
    <name type="scientific">Roseomonas marmotae</name>
    <dbReference type="NCBI Taxonomy" id="2768161"/>
    <lineage>
        <taxon>Bacteria</taxon>
        <taxon>Pseudomonadati</taxon>
        <taxon>Pseudomonadota</taxon>
        <taxon>Alphaproteobacteria</taxon>
        <taxon>Acetobacterales</taxon>
        <taxon>Roseomonadaceae</taxon>
        <taxon>Roseomonas</taxon>
    </lineage>
</organism>
<dbReference type="EMBL" id="JACTNF010000001">
    <property type="protein sequence ID" value="MBO1073372.1"/>
    <property type="molecule type" value="Genomic_DNA"/>
</dbReference>
<dbReference type="Proteomes" id="UP001518990">
    <property type="component" value="Unassembled WGS sequence"/>
</dbReference>
<dbReference type="RefSeq" id="WP_207444972.1">
    <property type="nucleotide sequence ID" value="NZ_JACTNF010000001.1"/>
</dbReference>
<keyword evidence="2" id="KW-1185">Reference proteome</keyword>
<sequence>MSETAFSPQAREIAPFWFDTGTPVASGRQEVIAASVASTWNENVGPMAYRWGRRLLAGNAASQLDPGEEAGWSGPLLSVDEANQRYGIPGHISFSRSISEFAARELHDLKRAEIVRNDTLARAQGGAIEWGGRIVGSLAAGMADPLNIASAFVPVVGPTRAAAWMAQAGSRLGRVGVAARIGAIEGAAGAAMLEPAAMALSADEQRDHDMLDSLMNVAFGGLLGSGLHAGGRAIADAVRGWRPGMAGTPVFGTPAAEMHEAQMRAAVAAVAGGEPIQAAGLSRIFRDGFRDELLGGAARIAPDPDGVWRVQPDAGRRLTPERVAALPVPEDPGQAALAREVELRGAVRAPVLDTDGEPVMALSRAEERELSAGLEREGHGLVDWVRMDDQPGAYAMSRVEGAEVYRTGDGAPRVYASATQAKAAARQLRTSGWFPVEVPDEGGFVLLREPRAEGGRAVANRRMLEIGPDFLRPGNGEVPMSSSERQALFQQVARQTIRDMDAAGIARANAAWASTSQRAAAPLTTPGEPPGIPEALANEMASWDAVLAENLKAGRITEADLADIRAADEGLRVAQERAKAYDAAAACLIANGA</sequence>
<accession>A0ABS3K7D8</accession>